<comment type="caution">
    <text evidence="3">The sequence shown here is derived from an EMBL/GenBank/DDBJ whole genome shotgun (WGS) entry which is preliminary data.</text>
</comment>
<dbReference type="GeneID" id="68297241"/>
<feature type="transmembrane region" description="Helical" evidence="2">
    <location>
        <begin position="162"/>
        <end position="190"/>
    </location>
</feature>
<feature type="transmembrane region" description="Helical" evidence="2">
    <location>
        <begin position="719"/>
        <end position="740"/>
    </location>
</feature>
<protein>
    <submittedName>
        <fullName evidence="3">Uncharacterized protein</fullName>
    </submittedName>
</protein>
<feature type="region of interest" description="Disordered" evidence="1">
    <location>
        <begin position="82"/>
        <end position="111"/>
    </location>
</feature>
<dbReference type="Proteomes" id="UP000825890">
    <property type="component" value="Unassembled WGS sequence"/>
</dbReference>
<keyword evidence="2" id="KW-1133">Transmembrane helix</keyword>
<reference evidence="3 4" key="1">
    <citation type="submission" date="2021-01" db="EMBL/GenBank/DDBJ databases">
        <title>Cercospora kikuchii MAFF 305040 whole genome shotgun sequence.</title>
        <authorList>
            <person name="Kashiwa T."/>
            <person name="Suzuki T."/>
        </authorList>
    </citation>
    <scope>NUCLEOTIDE SEQUENCE [LARGE SCALE GENOMIC DNA]</scope>
    <source>
        <strain evidence="3 4">MAFF 305040</strain>
    </source>
</reference>
<keyword evidence="2" id="KW-0812">Transmembrane</keyword>
<feature type="transmembrane region" description="Helical" evidence="2">
    <location>
        <begin position="235"/>
        <end position="258"/>
    </location>
</feature>
<accession>A0A9P3D0L1</accession>
<dbReference type="EMBL" id="BOLY01000008">
    <property type="protein sequence ID" value="GIZ48613.1"/>
    <property type="molecule type" value="Genomic_DNA"/>
</dbReference>
<evidence type="ECO:0000256" key="2">
    <source>
        <dbReference type="SAM" id="Phobius"/>
    </source>
</evidence>
<evidence type="ECO:0000313" key="4">
    <source>
        <dbReference type="Proteomes" id="UP000825890"/>
    </source>
</evidence>
<feature type="region of interest" description="Disordered" evidence="1">
    <location>
        <begin position="1"/>
        <end position="55"/>
    </location>
</feature>
<proteinExistence type="predicted"/>
<dbReference type="RefSeq" id="XP_044663100.1">
    <property type="nucleotide sequence ID" value="XM_044807165.1"/>
</dbReference>
<sequence length="825" mass="90308">MSHEPAIVHRPGYSRLRTEDSNHRGTYVPSDGLRAQSELVSPDGPSHQVEAERTWSESTVRAAAESRGPTVSSLPATHAITPSQLSTDVPISSPENPPAAPPNCRSSKSAKDKTLDSPIAIVVILLAGFSTAFSAIFLVIGLHGPSYGGYIGKHGHLSPSKAAFLTTLVAKLVELSFATIAVAFVGQVLARRAVEQQKETGAGITLAEMNMRTWIMQPGTLATQWESTRYAGRSILGLVSITAALLTLLYTSAATALVQPQPVMQWTPRQLQALVKAQFANVNYIAQGCKSPIRSFNEPVFNATNPDLSNETCLRLNFGSGALYNLGRFLGTWRDIVIAESENGTVIPSDRPIGTTLLYGNTTIRPAWIEKAPVSQPAFPRYRVNNVTMAMPHPGVIQAARDPINKLPLLSGSDAQLEIRASLPSPMLNVICVTMDIMQVRPFVYSTWANRNKTACNETDWASRGLKGFWPYCASYPENLDLYLNGTEFDDIFQWGARYGDHRYPPIFPTLPWNYNTIVNNTLGMIADSAPTSIYILAKGGYRNSLGLQGSNNTEYSNYAICGISAGITPFCSTRYNITTGGASLQVVCDDEDPHQYVKSEPDAAKHNPIRSIDFVDIASAWAKSVPLGSGLSNANETVDRQLTQLIVTSGNLSTGLPSTAEALAVLGADVLVRSSLDAPTVMFWNYTDQEIAGSYQYFNASVRMQEYKSGSTQAYEKGFVVVLMMLFAMSALILAYFLFHRYWYTDFSEPTHLFTLALQSPASDKMAGSCATGPIGEQYNIRWQVDTDDGHYYVTPQDESGADHGSDMKKRHRWKEDVELLLRK</sequence>
<dbReference type="AlphaFoldDB" id="A0A9P3D0L1"/>
<dbReference type="OrthoDB" id="4721035at2759"/>
<keyword evidence="2" id="KW-0472">Membrane</keyword>
<evidence type="ECO:0000256" key="1">
    <source>
        <dbReference type="SAM" id="MobiDB-lite"/>
    </source>
</evidence>
<evidence type="ECO:0000313" key="3">
    <source>
        <dbReference type="EMBL" id="GIZ48613.1"/>
    </source>
</evidence>
<organism evidence="3 4">
    <name type="scientific">Cercospora kikuchii</name>
    <dbReference type="NCBI Taxonomy" id="84275"/>
    <lineage>
        <taxon>Eukaryota</taxon>
        <taxon>Fungi</taxon>
        <taxon>Dikarya</taxon>
        <taxon>Ascomycota</taxon>
        <taxon>Pezizomycotina</taxon>
        <taxon>Dothideomycetes</taxon>
        <taxon>Dothideomycetidae</taxon>
        <taxon>Mycosphaerellales</taxon>
        <taxon>Mycosphaerellaceae</taxon>
        <taxon>Cercospora</taxon>
    </lineage>
</organism>
<name>A0A9P3D0L1_9PEZI</name>
<keyword evidence="4" id="KW-1185">Reference proteome</keyword>
<feature type="transmembrane region" description="Helical" evidence="2">
    <location>
        <begin position="119"/>
        <end position="142"/>
    </location>
</feature>
<gene>
    <name evidence="3" type="ORF">CKM354_001166600</name>
</gene>